<feature type="domain" description="Peptidase M24" evidence="1">
    <location>
        <begin position="93"/>
        <end position="233"/>
    </location>
</feature>
<evidence type="ECO:0008006" key="4">
    <source>
        <dbReference type="Google" id="ProtNLM"/>
    </source>
</evidence>
<dbReference type="PANTHER" id="PTHR46112">
    <property type="entry name" value="AMINOPEPTIDASE"/>
    <property type="match status" value="1"/>
</dbReference>
<gene>
    <name evidence="3" type="ORF">S06H3_55635</name>
</gene>
<sequence length="234" mass="25615">QQRAILATDFRYVEQAKSQAPGFELFQTEGDPPRWLPDLLSSLEVKRVGVEANDLSFTTYRKLVAAKGEKIEIVPTDEIVESLRAVKDDEERELIIKAVDISDAAFAEFSSLLHPGRTEKEAAWEIEKSLREKGSENVPFDVIVASGPNSALPHYQPTDRALLPGEPLVIDIGARVDGYSSDLSRTICLGNEDKIFGKIYDLVLGAQLTAIATIEAGMSGEQADSLARTVIEQG</sequence>
<organism evidence="3">
    <name type="scientific">marine sediment metagenome</name>
    <dbReference type="NCBI Taxonomy" id="412755"/>
    <lineage>
        <taxon>unclassified sequences</taxon>
        <taxon>metagenomes</taxon>
        <taxon>ecological metagenomes</taxon>
    </lineage>
</organism>
<dbReference type="Gene3D" id="3.40.350.10">
    <property type="entry name" value="Creatinase/prolidase N-terminal domain"/>
    <property type="match status" value="1"/>
</dbReference>
<dbReference type="InterPro" id="IPR000994">
    <property type="entry name" value="Pept_M24"/>
</dbReference>
<comment type="caution">
    <text evidence="3">The sequence shown here is derived from an EMBL/GenBank/DDBJ whole genome shotgun (WGS) entry which is preliminary data.</text>
</comment>
<dbReference type="EMBL" id="BARV01035684">
    <property type="protein sequence ID" value="GAI58498.1"/>
    <property type="molecule type" value="Genomic_DNA"/>
</dbReference>
<dbReference type="Pfam" id="PF01321">
    <property type="entry name" value="Creatinase_N"/>
    <property type="match status" value="1"/>
</dbReference>
<name>X1PRR8_9ZZZZ</name>
<evidence type="ECO:0000313" key="3">
    <source>
        <dbReference type="EMBL" id="GAI58498.1"/>
    </source>
</evidence>
<dbReference type="InterPro" id="IPR036005">
    <property type="entry name" value="Creatinase/aminopeptidase-like"/>
</dbReference>
<evidence type="ECO:0000259" key="1">
    <source>
        <dbReference type="Pfam" id="PF00557"/>
    </source>
</evidence>
<evidence type="ECO:0000259" key="2">
    <source>
        <dbReference type="Pfam" id="PF01321"/>
    </source>
</evidence>
<dbReference type="Pfam" id="PF00557">
    <property type="entry name" value="Peptidase_M24"/>
    <property type="match status" value="1"/>
</dbReference>
<dbReference type="PANTHER" id="PTHR46112:SF3">
    <property type="entry name" value="AMINOPEPTIDASE YPDF"/>
    <property type="match status" value="1"/>
</dbReference>
<reference evidence="3" key="1">
    <citation type="journal article" date="2014" name="Front. Microbiol.">
        <title>High frequency of phylogenetically diverse reductive dehalogenase-homologous genes in deep subseafloor sedimentary metagenomes.</title>
        <authorList>
            <person name="Kawai M."/>
            <person name="Futagami T."/>
            <person name="Toyoda A."/>
            <person name="Takaki Y."/>
            <person name="Nishi S."/>
            <person name="Hori S."/>
            <person name="Arai W."/>
            <person name="Tsubouchi T."/>
            <person name="Morono Y."/>
            <person name="Uchiyama I."/>
            <person name="Ito T."/>
            <person name="Fujiyama A."/>
            <person name="Inagaki F."/>
            <person name="Takami H."/>
        </authorList>
    </citation>
    <scope>NUCLEOTIDE SEQUENCE</scope>
    <source>
        <strain evidence="3">Expedition CK06-06</strain>
    </source>
</reference>
<feature type="domain" description="Creatinase N-terminal" evidence="2">
    <location>
        <begin position="3"/>
        <end position="86"/>
    </location>
</feature>
<proteinExistence type="predicted"/>
<feature type="non-terminal residue" evidence="3">
    <location>
        <position position="234"/>
    </location>
</feature>
<dbReference type="SUPFAM" id="SSF55920">
    <property type="entry name" value="Creatinase/aminopeptidase"/>
    <property type="match status" value="1"/>
</dbReference>
<dbReference type="InterPro" id="IPR029149">
    <property type="entry name" value="Creatin/AminoP/Spt16_N"/>
</dbReference>
<protein>
    <recommendedName>
        <fullName evidence="4">Peptidase M24 domain-containing protein</fullName>
    </recommendedName>
</protein>
<dbReference type="InterPro" id="IPR000587">
    <property type="entry name" value="Creatinase_N"/>
</dbReference>
<accession>X1PRR8</accession>
<dbReference type="AlphaFoldDB" id="X1PRR8"/>
<dbReference type="Gene3D" id="3.90.230.10">
    <property type="entry name" value="Creatinase/methionine aminopeptidase superfamily"/>
    <property type="match status" value="1"/>
</dbReference>
<feature type="non-terminal residue" evidence="3">
    <location>
        <position position="1"/>
    </location>
</feature>
<dbReference type="InterPro" id="IPR050659">
    <property type="entry name" value="Peptidase_M24B"/>
</dbReference>